<evidence type="ECO:0000256" key="2">
    <source>
        <dbReference type="ARBA" id="ARBA00022692"/>
    </source>
</evidence>
<evidence type="ECO:0000256" key="4">
    <source>
        <dbReference type="ARBA" id="ARBA00023136"/>
    </source>
</evidence>
<comment type="subcellular location">
    <subcellularLocation>
        <location evidence="1">Membrane</location>
    </subcellularLocation>
</comment>
<dbReference type="Pfam" id="PF01094">
    <property type="entry name" value="ANF_receptor"/>
    <property type="match status" value="1"/>
</dbReference>
<dbReference type="AlphaFoldDB" id="A0AAV4DC44"/>
<dbReference type="PANTHER" id="PTHR44755">
    <property type="entry name" value="NATRIURETIC PEPTIDE RECEPTOR 3-RELATED"/>
    <property type="match status" value="1"/>
</dbReference>
<evidence type="ECO:0000256" key="3">
    <source>
        <dbReference type="ARBA" id="ARBA00022989"/>
    </source>
</evidence>
<sequence length="360" mass="41578">MVTVADLASYLDIPVFSWVSNMPELDDKRVKSTLVRTVAPISSLSEILLFVCERMSWYTLAMISTRDVKSVSMASFFRSSINREDNRFYLTREFNMVDVAATEEDIREMYAAIKTEARVIVLVVPSNTVRRYMVTADYMGLTGGDYQFLYTERTIADENFLKRFTDTVFWKLGQEDDERARRAYHNLLYFTYNYAIYWLQQSGKEAAQRLFGSDPSIPEAADKPDKYAKFLHDSVYLYGVAFNQSMTFNSSIVPKGNDIFYHSQNQSFIGKSGVFLTNHKADRQAGFIIWDMDEEDVFRRVIVAQYDLSQKLTLTLVDNILWGNNQYYNTSKGIYIPPDKPQCGLNDEFCQKGQSTQITQ</sequence>
<dbReference type="GO" id="GO:0017046">
    <property type="term" value="F:peptide hormone binding"/>
    <property type="evidence" value="ECO:0007669"/>
    <property type="project" value="TreeGrafter"/>
</dbReference>
<protein>
    <submittedName>
        <fullName evidence="6">Guanylate cyclase</fullName>
    </submittedName>
</protein>
<name>A0AAV4DC44_9GAST</name>
<comment type="caution">
    <text evidence="6">The sequence shown here is derived from an EMBL/GenBank/DDBJ whole genome shotgun (WGS) entry which is preliminary data.</text>
</comment>
<dbReference type="InterPro" id="IPR028082">
    <property type="entry name" value="Peripla_BP_I"/>
</dbReference>
<dbReference type="PANTHER" id="PTHR44755:SF8">
    <property type="entry name" value="RECEPTOR LIGAND BINDING REGION DOMAIN-CONTAINING PROTEIN"/>
    <property type="match status" value="1"/>
</dbReference>
<dbReference type="InterPro" id="IPR052612">
    <property type="entry name" value="ANP_Clearance_Receptor"/>
</dbReference>
<gene>
    <name evidence="6" type="ORF">PoB_006809200</name>
</gene>
<dbReference type="SUPFAM" id="SSF53822">
    <property type="entry name" value="Periplasmic binding protein-like I"/>
    <property type="match status" value="1"/>
</dbReference>
<dbReference type="Gene3D" id="3.40.50.2300">
    <property type="match status" value="2"/>
</dbReference>
<proteinExistence type="predicted"/>
<dbReference type="GO" id="GO:0038023">
    <property type="term" value="F:signaling receptor activity"/>
    <property type="evidence" value="ECO:0007669"/>
    <property type="project" value="TreeGrafter"/>
</dbReference>
<organism evidence="6 7">
    <name type="scientific">Plakobranchus ocellatus</name>
    <dbReference type="NCBI Taxonomy" id="259542"/>
    <lineage>
        <taxon>Eukaryota</taxon>
        <taxon>Metazoa</taxon>
        <taxon>Spiralia</taxon>
        <taxon>Lophotrochozoa</taxon>
        <taxon>Mollusca</taxon>
        <taxon>Gastropoda</taxon>
        <taxon>Heterobranchia</taxon>
        <taxon>Euthyneura</taxon>
        <taxon>Panpulmonata</taxon>
        <taxon>Sacoglossa</taxon>
        <taxon>Placobranchoidea</taxon>
        <taxon>Plakobranchidae</taxon>
        <taxon>Plakobranchus</taxon>
    </lineage>
</organism>
<dbReference type="GO" id="GO:0007165">
    <property type="term" value="P:signal transduction"/>
    <property type="evidence" value="ECO:0007669"/>
    <property type="project" value="TreeGrafter"/>
</dbReference>
<dbReference type="InterPro" id="IPR001828">
    <property type="entry name" value="ANF_lig-bd_rcpt"/>
</dbReference>
<keyword evidence="2" id="KW-0812">Transmembrane</keyword>
<dbReference type="GO" id="GO:0016020">
    <property type="term" value="C:membrane"/>
    <property type="evidence" value="ECO:0007669"/>
    <property type="project" value="UniProtKB-SubCell"/>
</dbReference>
<evidence type="ECO:0000259" key="5">
    <source>
        <dbReference type="Pfam" id="PF01094"/>
    </source>
</evidence>
<dbReference type="Proteomes" id="UP000735302">
    <property type="component" value="Unassembled WGS sequence"/>
</dbReference>
<evidence type="ECO:0000256" key="1">
    <source>
        <dbReference type="ARBA" id="ARBA00004370"/>
    </source>
</evidence>
<evidence type="ECO:0000313" key="6">
    <source>
        <dbReference type="EMBL" id="GFO41587.1"/>
    </source>
</evidence>
<feature type="domain" description="Receptor ligand binding region" evidence="5">
    <location>
        <begin position="3"/>
        <end position="294"/>
    </location>
</feature>
<reference evidence="6 7" key="1">
    <citation type="journal article" date="2021" name="Elife">
        <title>Chloroplast acquisition without the gene transfer in kleptoplastic sea slugs, Plakobranchus ocellatus.</title>
        <authorList>
            <person name="Maeda T."/>
            <person name="Takahashi S."/>
            <person name="Yoshida T."/>
            <person name="Shimamura S."/>
            <person name="Takaki Y."/>
            <person name="Nagai Y."/>
            <person name="Toyoda A."/>
            <person name="Suzuki Y."/>
            <person name="Arimoto A."/>
            <person name="Ishii H."/>
            <person name="Satoh N."/>
            <person name="Nishiyama T."/>
            <person name="Hasebe M."/>
            <person name="Maruyama T."/>
            <person name="Minagawa J."/>
            <person name="Obokata J."/>
            <person name="Shigenobu S."/>
        </authorList>
    </citation>
    <scope>NUCLEOTIDE SEQUENCE [LARGE SCALE GENOMIC DNA]</scope>
</reference>
<dbReference type="EMBL" id="BLXT01007705">
    <property type="protein sequence ID" value="GFO41587.1"/>
    <property type="molecule type" value="Genomic_DNA"/>
</dbReference>
<keyword evidence="4" id="KW-0472">Membrane</keyword>
<accession>A0AAV4DC44</accession>
<evidence type="ECO:0000313" key="7">
    <source>
        <dbReference type="Proteomes" id="UP000735302"/>
    </source>
</evidence>
<keyword evidence="3" id="KW-1133">Transmembrane helix</keyword>
<keyword evidence="7" id="KW-1185">Reference proteome</keyword>
<dbReference type="CDD" id="cd06352">
    <property type="entry name" value="PBP1_NPR_GC-like"/>
    <property type="match status" value="1"/>
</dbReference>